<protein>
    <submittedName>
        <fullName evidence="1">Uncharacterized protein</fullName>
    </submittedName>
</protein>
<evidence type="ECO:0000313" key="1">
    <source>
        <dbReference type="EMBL" id="KAJ8727801.1"/>
    </source>
</evidence>
<evidence type="ECO:0000313" key="2">
    <source>
        <dbReference type="Proteomes" id="UP001231649"/>
    </source>
</evidence>
<gene>
    <name evidence="1" type="ORF">PYW08_016186</name>
</gene>
<accession>A0ACC2R0K6</accession>
<organism evidence="1 2">
    <name type="scientific">Mythimna loreyi</name>
    <dbReference type="NCBI Taxonomy" id="667449"/>
    <lineage>
        <taxon>Eukaryota</taxon>
        <taxon>Metazoa</taxon>
        <taxon>Ecdysozoa</taxon>
        <taxon>Arthropoda</taxon>
        <taxon>Hexapoda</taxon>
        <taxon>Insecta</taxon>
        <taxon>Pterygota</taxon>
        <taxon>Neoptera</taxon>
        <taxon>Endopterygota</taxon>
        <taxon>Lepidoptera</taxon>
        <taxon>Glossata</taxon>
        <taxon>Ditrysia</taxon>
        <taxon>Noctuoidea</taxon>
        <taxon>Noctuidae</taxon>
        <taxon>Noctuinae</taxon>
        <taxon>Hadenini</taxon>
        <taxon>Mythimna</taxon>
    </lineage>
</organism>
<name>A0ACC2R0K6_9NEOP</name>
<sequence length="235" mass="27634">MELQTMLQVLSMASLKVGLAMNRSKTKVMTNSTKRRVEVDAQEIHYVDEYIYLGQLVSFENRQEKEIDRRIQNAWKSYWSMKMLMKGDLPFSLKRKLIDMCILPILTYSAQTWSLTELQKFRLGVCQRAMERSMLGVKRTDRIRNDVLRSMTGIIDVGKKAARLKWDWAGHVSRMQGDRWASIAMQWAPAERKRRRGRPTKRWHKKRGLGRTWGRPLPSSGTVMANLKKRKKYII</sequence>
<reference evidence="1" key="1">
    <citation type="submission" date="2023-03" db="EMBL/GenBank/DDBJ databases">
        <title>Chromosome-level genomes of two armyworms, Mythimna separata and Mythimna loreyi, provide insights into the biosynthesis and reception of sex pheromones.</title>
        <authorList>
            <person name="Zhao H."/>
        </authorList>
    </citation>
    <scope>NUCLEOTIDE SEQUENCE</scope>
    <source>
        <strain evidence="1">BeijingLab</strain>
    </source>
</reference>
<keyword evidence="2" id="KW-1185">Reference proteome</keyword>
<comment type="caution">
    <text evidence="1">The sequence shown here is derived from an EMBL/GenBank/DDBJ whole genome shotgun (WGS) entry which is preliminary data.</text>
</comment>
<proteinExistence type="predicted"/>
<dbReference type="EMBL" id="CM056785">
    <property type="protein sequence ID" value="KAJ8727801.1"/>
    <property type="molecule type" value="Genomic_DNA"/>
</dbReference>
<dbReference type="Proteomes" id="UP001231649">
    <property type="component" value="Chromosome 9"/>
</dbReference>